<dbReference type="GO" id="GO:0016020">
    <property type="term" value="C:membrane"/>
    <property type="evidence" value="ECO:0007669"/>
    <property type="project" value="UniProtKB-SubCell"/>
</dbReference>
<dbReference type="FunFam" id="1.20.1250.20:FF:000064">
    <property type="entry name" value="MFS allantoate transporter"/>
    <property type="match status" value="1"/>
</dbReference>
<dbReference type="GO" id="GO:0022857">
    <property type="term" value="F:transmembrane transporter activity"/>
    <property type="evidence" value="ECO:0007669"/>
    <property type="project" value="InterPro"/>
</dbReference>
<feature type="transmembrane region" description="Helical" evidence="7">
    <location>
        <begin position="205"/>
        <end position="225"/>
    </location>
</feature>
<keyword evidence="3 7" id="KW-0812">Transmembrane</keyword>
<evidence type="ECO:0000256" key="3">
    <source>
        <dbReference type="ARBA" id="ARBA00022692"/>
    </source>
</evidence>
<dbReference type="Proteomes" id="UP000190274">
    <property type="component" value="Chromosome D"/>
</dbReference>
<evidence type="ECO:0000256" key="2">
    <source>
        <dbReference type="ARBA" id="ARBA00022448"/>
    </source>
</evidence>
<comment type="subcellular location">
    <subcellularLocation>
        <location evidence="1">Membrane</location>
        <topology evidence="1">Multi-pass membrane protein</topology>
    </subcellularLocation>
</comment>
<feature type="transmembrane region" description="Helical" evidence="7">
    <location>
        <begin position="395"/>
        <end position="418"/>
    </location>
</feature>
<dbReference type="InterPro" id="IPR020846">
    <property type="entry name" value="MFS_dom"/>
</dbReference>
<keyword evidence="5 7" id="KW-0472">Membrane</keyword>
<dbReference type="AlphaFoldDB" id="A0A1G4J8N7"/>
<keyword evidence="10" id="KW-1185">Reference proteome</keyword>
<evidence type="ECO:0000256" key="4">
    <source>
        <dbReference type="ARBA" id="ARBA00022989"/>
    </source>
</evidence>
<feature type="transmembrane region" description="Helical" evidence="7">
    <location>
        <begin position="171"/>
        <end position="193"/>
    </location>
</feature>
<dbReference type="InterPro" id="IPR036259">
    <property type="entry name" value="MFS_trans_sf"/>
</dbReference>
<feature type="transmembrane region" description="Helical" evidence="7">
    <location>
        <begin position="113"/>
        <end position="137"/>
    </location>
</feature>
<proteinExistence type="inferred from homology"/>
<dbReference type="PROSITE" id="PS50850">
    <property type="entry name" value="MFS"/>
    <property type="match status" value="1"/>
</dbReference>
<protein>
    <submittedName>
        <fullName evidence="9">LADA_0D13190g1_1</fullName>
    </submittedName>
</protein>
<dbReference type="SUPFAM" id="SSF103473">
    <property type="entry name" value="MFS general substrate transporter"/>
    <property type="match status" value="1"/>
</dbReference>
<dbReference type="OrthoDB" id="4454541at2759"/>
<feature type="transmembrane region" description="Helical" evidence="7">
    <location>
        <begin position="370"/>
        <end position="389"/>
    </location>
</feature>
<evidence type="ECO:0000256" key="6">
    <source>
        <dbReference type="ARBA" id="ARBA00037968"/>
    </source>
</evidence>
<accession>A0A1G4J8N7</accession>
<gene>
    <name evidence="9" type="ORF">LADA_0D13190G</name>
</gene>
<feature type="transmembrane region" description="Helical" evidence="7">
    <location>
        <begin position="466"/>
        <end position="485"/>
    </location>
</feature>
<evidence type="ECO:0000256" key="7">
    <source>
        <dbReference type="SAM" id="Phobius"/>
    </source>
</evidence>
<dbReference type="Gene3D" id="1.20.1250.20">
    <property type="entry name" value="MFS general substrate transporter like domains"/>
    <property type="match status" value="1"/>
</dbReference>
<feature type="transmembrane region" description="Helical" evidence="7">
    <location>
        <begin position="78"/>
        <end position="101"/>
    </location>
</feature>
<sequence>MDTSDNASSRDMYSNDKKNTKVVSAEIELGSFQDVEVFPQQNIPTDKAFQFLAGREIEYSEEEGNQVLRKIDRNILPILFWIYCIQFADKVSLSYAALMGIREDTNLAASSQQYAWVSSIFYAGYIFWEFPTTFFLTKFPIGKYLSINIFLWGVVLTLTSVAQNYGGLLALRWFLGMFESSVTPGFVLITAMWYKRSEQAKRMGFWLAANGLATLVTSPVAYGLSYVTNASISAWKILFLLFGLLTILTGTLYFFLLPDSALNARFLTEREKEIAIERIRGNFQGIGSQKWKMSQVWEAFQDPRTYLYVLFSLLMNIPNGGVTSFGSIIIKSFGYKNQRALLLSMPGGGVDIAFKLAMPFLSDWLMDRSFPAMIAIAFPMVGGIMMSTIDVSNKVPLLIGYYFISAAGSSWGLVMSMIACNTVGSTKKSVVNGLQILAYAAGNWIGPQTFRSSQAPEYPTGKRLVAIFYGLALLTLLAIRLINIYENRRRDKLEAEGKIPEFPENAEFLDLTDFQQLKMRYVL</sequence>
<feature type="domain" description="Major facilitator superfamily (MFS) profile" evidence="8">
    <location>
        <begin position="75"/>
        <end position="490"/>
    </location>
</feature>
<evidence type="ECO:0000313" key="10">
    <source>
        <dbReference type="Proteomes" id="UP000190274"/>
    </source>
</evidence>
<dbReference type="Pfam" id="PF07690">
    <property type="entry name" value="MFS_1"/>
    <property type="match status" value="1"/>
</dbReference>
<comment type="similarity">
    <text evidence="6">Belongs to the major facilitator superfamily. Allantoate permease family.</text>
</comment>
<feature type="transmembrane region" description="Helical" evidence="7">
    <location>
        <begin position="306"/>
        <end position="328"/>
    </location>
</feature>
<evidence type="ECO:0000256" key="5">
    <source>
        <dbReference type="ARBA" id="ARBA00023136"/>
    </source>
</evidence>
<dbReference type="InterPro" id="IPR011701">
    <property type="entry name" value="MFS"/>
</dbReference>
<name>A0A1G4J8N7_9SACH</name>
<feature type="transmembrane region" description="Helical" evidence="7">
    <location>
        <begin position="237"/>
        <end position="257"/>
    </location>
</feature>
<feature type="transmembrane region" description="Helical" evidence="7">
    <location>
        <begin position="144"/>
        <end position="165"/>
    </location>
</feature>
<organism evidence="9 10">
    <name type="scientific">Lachancea dasiensis</name>
    <dbReference type="NCBI Taxonomy" id="1072105"/>
    <lineage>
        <taxon>Eukaryota</taxon>
        <taxon>Fungi</taxon>
        <taxon>Dikarya</taxon>
        <taxon>Ascomycota</taxon>
        <taxon>Saccharomycotina</taxon>
        <taxon>Saccharomycetes</taxon>
        <taxon>Saccharomycetales</taxon>
        <taxon>Saccharomycetaceae</taxon>
        <taxon>Lachancea</taxon>
    </lineage>
</organism>
<keyword evidence="2" id="KW-0813">Transport</keyword>
<reference evidence="9 10" key="1">
    <citation type="submission" date="2016-03" db="EMBL/GenBank/DDBJ databases">
        <authorList>
            <person name="Devillers H."/>
        </authorList>
    </citation>
    <scope>NUCLEOTIDE SEQUENCE [LARGE SCALE GENOMIC DNA]</scope>
    <source>
        <strain evidence="9">CBS 10888</strain>
    </source>
</reference>
<evidence type="ECO:0000256" key="1">
    <source>
        <dbReference type="ARBA" id="ARBA00004141"/>
    </source>
</evidence>
<dbReference type="EMBL" id="LT598454">
    <property type="protein sequence ID" value="SCU86230.1"/>
    <property type="molecule type" value="Genomic_DNA"/>
</dbReference>
<keyword evidence="4 7" id="KW-1133">Transmembrane helix</keyword>
<dbReference type="PANTHER" id="PTHR43791:SF1">
    <property type="entry name" value="ALLANTOATE PERMEASE"/>
    <property type="match status" value="1"/>
</dbReference>
<dbReference type="PANTHER" id="PTHR43791">
    <property type="entry name" value="PERMEASE-RELATED"/>
    <property type="match status" value="1"/>
</dbReference>
<evidence type="ECO:0000259" key="8">
    <source>
        <dbReference type="PROSITE" id="PS50850"/>
    </source>
</evidence>
<evidence type="ECO:0000313" key="9">
    <source>
        <dbReference type="EMBL" id="SCU86230.1"/>
    </source>
</evidence>